<comment type="caution">
    <text evidence="1">The sequence shown here is derived from an EMBL/GenBank/DDBJ whole genome shotgun (WGS) entry which is preliminary data.</text>
</comment>
<organism evidence="1 2">
    <name type="scientific">Streptomyces rugosispiralis</name>
    <dbReference type="NCBI Taxonomy" id="2967341"/>
    <lineage>
        <taxon>Bacteria</taxon>
        <taxon>Bacillati</taxon>
        <taxon>Actinomycetota</taxon>
        <taxon>Actinomycetes</taxon>
        <taxon>Kitasatosporales</taxon>
        <taxon>Streptomycetaceae</taxon>
        <taxon>Streptomyces</taxon>
    </lineage>
</organism>
<dbReference type="RefSeq" id="WP_256652265.1">
    <property type="nucleotide sequence ID" value="NZ_JANIAA010000017.1"/>
</dbReference>
<dbReference type="Proteomes" id="UP001204746">
    <property type="component" value="Unassembled WGS sequence"/>
</dbReference>
<sequence length="80" mass="9081">MLDDNPALWFLWDDSQAHRFCRPRWCETDAPQGDFACTLYLEHPGEHSWAFVDPVVEAFRNQIERALDTLTAAGAGGWGT</sequence>
<proteinExistence type="predicted"/>
<accession>A0ABT1V2Q4</accession>
<name>A0ABT1V2Q4_9ACTN</name>
<evidence type="ECO:0000313" key="2">
    <source>
        <dbReference type="Proteomes" id="UP001204746"/>
    </source>
</evidence>
<dbReference type="EMBL" id="JANIAA010000017">
    <property type="protein sequence ID" value="MCQ8191293.1"/>
    <property type="molecule type" value="Genomic_DNA"/>
</dbReference>
<evidence type="ECO:0000313" key="1">
    <source>
        <dbReference type="EMBL" id="MCQ8191293.1"/>
    </source>
</evidence>
<reference evidence="1 2" key="1">
    <citation type="submission" date="2022-07" db="EMBL/GenBank/DDBJ databases">
        <authorList>
            <person name="Phongsopitanun W."/>
            <person name="Tanasupawat S."/>
        </authorList>
    </citation>
    <scope>NUCLEOTIDE SEQUENCE [LARGE SCALE GENOMIC DNA]</scope>
    <source>
        <strain evidence="1 2">RCU-064</strain>
    </source>
</reference>
<gene>
    <name evidence="1" type="ORF">NP777_24075</name>
</gene>
<keyword evidence="2" id="KW-1185">Reference proteome</keyword>
<protein>
    <submittedName>
        <fullName evidence="1">Uncharacterized protein</fullName>
    </submittedName>
</protein>